<feature type="compositionally biased region" description="Low complexity" evidence="1">
    <location>
        <begin position="517"/>
        <end position="531"/>
    </location>
</feature>
<protein>
    <recommendedName>
        <fullName evidence="4">Calcineurin-like phosphoesterase domain-containing protein</fullName>
    </recommendedName>
</protein>
<evidence type="ECO:0000313" key="2">
    <source>
        <dbReference type="EMBL" id="KAK7236144.1"/>
    </source>
</evidence>
<dbReference type="EMBL" id="JBBJCI010000286">
    <property type="protein sequence ID" value="KAK7236144.1"/>
    <property type="molecule type" value="Genomic_DNA"/>
</dbReference>
<gene>
    <name evidence="2" type="ORF">SO694_00060050</name>
</gene>
<accession>A0ABR1FR68</accession>
<comment type="caution">
    <text evidence="2">The sequence shown here is derived from an EMBL/GenBank/DDBJ whole genome shotgun (WGS) entry which is preliminary data.</text>
</comment>
<feature type="region of interest" description="Disordered" evidence="1">
    <location>
        <begin position="506"/>
        <end position="531"/>
    </location>
</feature>
<evidence type="ECO:0000313" key="3">
    <source>
        <dbReference type="Proteomes" id="UP001363151"/>
    </source>
</evidence>
<evidence type="ECO:0000256" key="1">
    <source>
        <dbReference type="SAM" id="MobiDB-lite"/>
    </source>
</evidence>
<dbReference type="CDD" id="cd00838">
    <property type="entry name" value="MPP_superfamily"/>
    <property type="match status" value="1"/>
</dbReference>
<dbReference type="Proteomes" id="UP001363151">
    <property type="component" value="Unassembled WGS sequence"/>
</dbReference>
<proteinExistence type="predicted"/>
<dbReference type="PANTHER" id="PTHR43143">
    <property type="entry name" value="METALLOPHOSPHOESTERASE, CALCINEURIN SUPERFAMILY"/>
    <property type="match status" value="1"/>
</dbReference>
<name>A0ABR1FR68_AURAN</name>
<dbReference type="SUPFAM" id="SSF56300">
    <property type="entry name" value="Metallo-dependent phosphatases"/>
    <property type="match status" value="1"/>
</dbReference>
<evidence type="ECO:0008006" key="4">
    <source>
        <dbReference type="Google" id="ProtNLM"/>
    </source>
</evidence>
<dbReference type="InterPro" id="IPR051918">
    <property type="entry name" value="STPP_CPPED1"/>
</dbReference>
<organism evidence="2 3">
    <name type="scientific">Aureococcus anophagefferens</name>
    <name type="common">Harmful bloom alga</name>
    <dbReference type="NCBI Taxonomy" id="44056"/>
    <lineage>
        <taxon>Eukaryota</taxon>
        <taxon>Sar</taxon>
        <taxon>Stramenopiles</taxon>
        <taxon>Ochrophyta</taxon>
        <taxon>Pelagophyceae</taxon>
        <taxon>Pelagomonadales</taxon>
        <taxon>Pelagomonadaceae</taxon>
        <taxon>Aureococcus</taxon>
    </lineage>
</organism>
<reference evidence="2 3" key="1">
    <citation type="submission" date="2024-03" db="EMBL/GenBank/DDBJ databases">
        <title>Aureococcus anophagefferens CCMP1851 and Kratosvirus quantuckense: Draft genome of a second virus-susceptible host strain in the model system.</title>
        <authorList>
            <person name="Chase E."/>
            <person name="Truchon A.R."/>
            <person name="Schepens W."/>
            <person name="Wilhelm S.W."/>
        </authorList>
    </citation>
    <scope>NUCLEOTIDE SEQUENCE [LARGE SCALE GENOMIC DNA]</scope>
    <source>
        <strain evidence="2 3">CCMP1851</strain>
    </source>
</reference>
<sequence length="531" mass="56099">MLVALALAAPARAFYAPRARTAAAPLRERASWSWEQVDEKDDEILQSKTYYADELCEEEEECQLADSDQFCVAVLGDLHMDPRKMEDYATGRSHVVPILEDASDRGVQTALVSLGDLGESKSVRPEETAELFAGTTACHELAADFLGSFGTDYEVIGGNHDLEGIDEFATDEENLRGGADDAKFIELVRKHRCVKAWFSGHFHLGQDYEDSITFPTIDPSEGPYPNRGSCVFVQTSVMRGGASRDGRQQSRLIRGDADGFEICTIDHARGGAVRLDATISYTDENHEVYKPEEGDECFVTYDEDTGVVDSTAGCEVDGETVAWWKLNCGRVLGIYDGRLLEYDPSTLAPLGLVVGFDELAGRRVVVVPSGEEACKIIDGPEITTDGRREAPDCGATRRAASRPPLCLATRAVLSGSGLAPQRPAIPVTSISGSRGAGAAFFAFRRKGAFFFFAFAGSGSEGALAGSGSEGALAGSGSEGALAGSGFEGALAGSGFGALAGSGFEGAHAPPIQKTDAPDAAGLPPGAHSGRA</sequence>
<dbReference type="InterPro" id="IPR029052">
    <property type="entry name" value="Metallo-depent_PP-like"/>
</dbReference>
<keyword evidence="3" id="KW-1185">Reference proteome</keyword>
<dbReference type="PANTHER" id="PTHR43143:SF4">
    <property type="entry name" value="CALCINEURIN-LIKE PHOSPHOESTERASE DOMAIN-CONTAINING PROTEIN"/>
    <property type="match status" value="1"/>
</dbReference>